<accession>A0ABN5DPC4</accession>
<proteinExistence type="predicted"/>
<organism evidence="1 2">
    <name type="scientific">Dermabacter jinjuensis</name>
    <dbReference type="NCBI Taxonomy" id="1667168"/>
    <lineage>
        <taxon>Bacteria</taxon>
        <taxon>Bacillati</taxon>
        <taxon>Actinomycetota</taxon>
        <taxon>Actinomycetes</taxon>
        <taxon>Micrococcales</taxon>
        <taxon>Dermabacteraceae</taxon>
        <taxon>Dermabacter</taxon>
    </lineage>
</organism>
<keyword evidence="2" id="KW-1185">Reference proteome</keyword>
<reference evidence="1 2" key="1">
    <citation type="journal article" date="2016" name="Int. J. Syst. Evol. Microbiol.">
        <title>Dermabacter jinjuensis sp. nov., a novel species of the genus Dermabacter isolated from a clinical specimen.</title>
        <authorList>
            <person name="Park Y.K."/>
            <person name="Lee K.M."/>
            <person name="Lee W.K."/>
            <person name="Cho M.J."/>
            <person name="Lee H.S."/>
            <person name="Cho Y.G."/>
            <person name="Lee Y.C."/>
            <person name="Lee W.K."/>
            <person name="Seong W.K."/>
            <person name="Hwang K.J."/>
        </authorList>
    </citation>
    <scope>NUCLEOTIDE SEQUENCE [LARGE SCALE GENOMIC DNA]</scope>
    <source>
        <strain evidence="1 2">32T</strain>
    </source>
</reference>
<evidence type="ECO:0000313" key="1">
    <source>
        <dbReference type="EMBL" id="ATH96996.1"/>
    </source>
</evidence>
<protein>
    <recommendedName>
        <fullName evidence="3">LPXTG cell wall anchor domain-containing protein</fullName>
    </recommendedName>
</protein>
<evidence type="ECO:0000313" key="2">
    <source>
        <dbReference type="Proteomes" id="UP000815698"/>
    </source>
</evidence>
<sequence length="26" mass="2625">MMGILAAGLVLVAGGAAVLRSRRVSR</sequence>
<dbReference type="EMBL" id="CP023482">
    <property type="protein sequence ID" value="ATH96996.1"/>
    <property type="molecule type" value="Genomic_DNA"/>
</dbReference>
<gene>
    <name evidence="1" type="ORF">COP05_07805</name>
</gene>
<evidence type="ECO:0008006" key="3">
    <source>
        <dbReference type="Google" id="ProtNLM"/>
    </source>
</evidence>
<name>A0ABN5DPC4_9MICO</name>
<dbReference type="Proteomes" id="UP000815698">
    <property type="component" value="Chromosome"/>
</dbReference>